<feature type="binding site" evidence="2">
    <location>
        <begin position="79"/>
        <end position="82"/>
    </location>
    <ligand>
        <name>substrate</name>
    </ligand>
</feature>
<dbReference type="Gene3D" id="3.40.50.1240">
    <property type="entry name" value="Phosphoglycerate mutase-like"/>
    <property type="match status" value="1"/>
</dbReference>
<proteinExistence type="predicted"/>
<dbReference type="InterPro" id="IPR050275">
    <property type="entry name" value="PGM_Phosphatase"/>
</dbReference>
<name>A0A2N9JHK5_9ACTN</name>
<accession>A0A2N9JHK5</accession>
<dbReference type="InterPro" id="IPR029033">
    <property type="entry name" value="His_PPase_superfam"/>
</dbReference>
<dbReference type="EMBL" id="LT985188">
    <property type="protein sequence ID" value="SPD87545.1"/>
    <property type="molecule type" value="Genomic_DNA"/>
</dbReference>
<dbReference type="Proteomes" id="UP000238164">
    <property type="component" value="Chromosome 1"/>
</dbReference>
<feature type="binding site" evidence="2">
    <location>
        <position position="58"/>
    </location>
    <ligand>
        <name>substrate</name>
    </ligand>
</feature>
<dbReference type="InterPro" id="IPR013078">
    <property type="entry name" value="His_Pase_superF_clade-1"/>
</dbReference>
<dbReference type="CDD" id="cd07067">
    <property type="entry name" value="HP_PGM_like"/>
    <property type="match status" value="1"/>
</dbReference>
<evidence type="ECO:0000313" key="3">
    <source>
        <dbReference type="EMBL" id="SPD87545.1"/>
    </source>
</evidence>
<gene>
    <name evidence="3" type="primary">gpm</name>
    <name evidence="3" type="ORF">MPLG2_2515</name>
</gene>
<evidence type="ECO:0000256" key="1">
    <source>
        <dbReference type="PIRSR" id="PIRSR613078-1"/>
    </source>
</evidence>
<evidence type="ECO:0000256" key="2">
    <source>
        <dbReference type="PIRSR" id="PIRSR613078-2"/>
    </source>
</evidence>
<protein>
    <submittedName>
        <fullName evidence="3">Acid phosphatase</fullName>
        <ecNumber evidence="3">3.1.3.2</ecNumber>
    </submittedName>
</protein>
<dbReference type="GO" id="GO:0101006">
    <property type="term" value="F:protein histidine phosphatase activity"/>
    <property type="evidence" value="ECO:0007669"/>
    <property type="project" value="TreeGrafter"/>
</dbReference>
<keyword evidence="3" id="KW-0378">Hydrolase</keyword>
<dbReference type="GO" id="GO:0003993">
    <property type="term" value="F:acid phosphatase activity"/>
    <property type="evidence" value="ECO:0007669"/>
    <property type="project" value="UniProtKB-EC"/>
</dbReference>
<feature type="active site" description="Tele-phosphohistidine intermediate" evidence="1">
    <location>
        <position position="9"/>
    </location>
</feature>
<dbReference type="SUPFAM" id="SSF53254">
    <property type="entry name" value="Phosphoglycerate mutase-like"/>
    <property type="match status" value="1"/>
</dbReference>
<dbReference type="OrthoDB" id="4697614at2"/>
<keyword evidence="4" id="KW-1185">Reference proteome</keyword>
<evidence type="ECO:0000313" key="4">
    <source>
        <dbReference type="Proteomes" id="UP000238164"/>
    </source>
</evidence>
<dbReference type="SMART" id="SM00855">
    <property type="entry name" value="PGAM"/>
    <property type="match status" value="1"/>
</dbReference>
<dbReference type="GO" id="GO:0070297">
    <property type="term" value="P:regulation of phosphorelay signal transduction system"/>
    <property type="evidence" value="ECO:0007669"/>
    <property type="project" value="TreeGrafter"/>
</dbReference>
<dbReference type="PANTHER" id="PTHR48100:SF15">
    <property type="entry name" value="SEDOHEPTULOSE 1,7-BISPHOSPHATASE"/>
    <property type="match status" value="1"/>
</dbReference>
<sequence length="186" mass="21276">MTLLYLVRHGQTEWSKSGQHTSFTDLDLTEHGVKQATALRERLDPSEFGLVLTSPRMRARKTAELAGFTDYEVTDDLQEWNYGDYEGKTSAQIREDHHGWRLWFNGVPNGETADQVRERLTRVVHRVRASGVDKAICFGHGHASRVLALCWMDFPLIFGQAFPLEVASISILGREKESWAMLRWNS</sequence>
<dbReference type="PANTHER" id="PTHR48100">
    <property type="entry name" value="BROAD-SPECIFICITY PHOSPHATASE YOR283W-RELATED"/>
    <property type="match status" value="1"/>
</dbReference>
<dbReference type="AlphaFoldDB" id="A0A2N9JHK5"/>
<dbReference type="RefSeq" id="WP_105187636.1">
    <property type="nucleotide sequence ID" value="NZ_BAAAGO010000031.1"/>
</dbReference>
<dbReference type="Pfam" id="PF00300">
    <property type="entry name" value="His_Phos_1"/>
    <property type="match status" value="1"/>
</dbReference>
<feature type="active site" description="Proton donor/acceptor" evidence="1">
    <location>
        <position position="79"/>
    </location>
</feature>
<organism evidence="3 4">
    <name type="scientific">Micropruina glycogenica</name>
    <dbReference type="NCBI Taxonomy" id="75385"/>
    <lineage>
        <taxon>Bacteria</taxon>
        <taxon>Bacillati</taxon>
        <taxon>Actinomycetota</taxon>
        <taxon>Actinomycetes</taxon>
        <taxon>Propionibacteriales</taxon>
        <taxon>Nocardioidaceae</taxon>
        <taxon>Micropruina</taxon>
    </lineage>
</organism>
<dbReference type="EC" id="3.1.3.2" evidence="3"/>
<reference evidence="3 4" key="1">
    <citation type="submission" date="2018-02" db="EMBL/GenBank/DDBJ databases">
        <authorList>
            <person name="Cohen D.B."/>
            <person name="Kent A.D."/>
        </authorList>
    </citation>
    <scope>NUCLEOTIDE SEQUENCE [LARGE SCALE GENOMIC DNA]</scope>
    <source>
        <strain evidence="3">1</strain>
    </source>
</reference>
<dbReference type="KEGG" id="mgg:MPLG2_2515"/>